<dbReference type="EMBL" id="LT629732">
    <property type="protein sequence ID" value="SDS59362.1"/>
    <property type="molecule type" value="Genomic_DNA"/>
</dbReference>
<proteinExistence type="predicted"/>
<evidence type="ECO:0000313" key="3">
    <source>
        <dbReference type="Proteomes" id="UP000198983"/>
    </source>
</evidence>
<evidence type="ECO:0000313" key="2">
    <source>
        <dbReference type="EMBL" id="SDS59362.1"/>
    </source>
</evidence>
<keyword evidence="3" id="KW-1185">Reference proteome</keyword>
<dbReference type="AlphaFoldDB" id="A0A1H1TGJ2"/>
<feature type="region of interest" description="Disordered" evidence="1">
    <location>
        <begin position="180"/>
        <end position="222"/>
    </location>
</feature>
<sequence>MDNIVQSSVVHNLSRRPATVTVGPFVIGWDPTTDSRFVNCATPLVGAAFTPADVAELVAAFRRIERVPRLEYVTSCAPELERHLLDAGFAVEARNEYLTCSPRTLRTPAGPPGVKIGEPVTDEERASVVTAQHAAFGSDRVAGPDDVARIHNAQRDGGVLLYARDAEGTYLGGALATAPWTDPHPAEHGAPGPASTGAGAGAHAVGEDRQTRPRPAPVPWSATNDVIHTSAEFQLMAYSLVE</sequence>
<dbReference type="Gene3D" id="3.40.630.30">
    <property type="match status" value="1"/>
</dbReference>
<evidence type="ECO:0000256" key="1">
    <source>
        <dbReference type="SAM" id="MobiDB-lite"/>
    </source>
</evidence>
<gene>
    <name evidence="2" type="ORF">SAMN04489717_3188</name>
</gene>
<dbReference type="RefSeq" id="WP_092654449.1">
    <property type="nucleotide sequence ID" value="NZ_LT629732.1"/>
</dbReference>
<name>A0A1H1TGJ2_9ACTN</name>
<reference evidence="2 3" key="1">
    <citation type="submission" date="2016-10" db="EMBL/GenBank/DDBJ databases">
        <authorList>
            <person name="de Groot N.N."/>
        </authorList>
    </citation>
    <scope>NUCLEOTIDE SEQUENCE [LARGE SCALE GENOMIC DNA]</scope>
    <source>
        <strain evidence="2 3">DSM 22024</strain>
    </source>
</reference>
<organism evidence="2 3">
    <name type="scientific">Actinopolymorpha singaporensis</name>
    <dbReference type="NCBI Taxonomy" id="117157"/>
    <lineage>
        <taxon>Bacteria</taxon>
        <taxon>Bacillati</taxon>
        <taxon>Actinomycetota</taxon>
        <taxon>Actinomycetes</taxon>
        <taxon>Propionibacteriales</taxon>
        <taxon>Actinopolymorphaceae</taxon>
        <taxon>Actinopolymorpha</taxon>
    </lineage>
</organism>
<dbReference type="OrthoDB" id="3814600at2"/>
<protein>
    <submittedName>
        <fullName evidence="2">Uncharacterized protein</fullName>
    </submittedName>
</protein>
<dbReference type="STRING" id="117157.SAMN04489717_3188"/>
<feature type="compositionally biased region" description="Low complexity" evidence="1">
    <location>
        <begin position="188"/>
        <end position="204"/>
    </location>
</feature>
<accession>A0A1H1TGJ2</accession>
<dbReference type="Proteomes" id="UP000198983">
    <property type="component" value="Chromosome I"/>
</dbReference>